<dbReference type="InterPro" id="IPR036680">
    <property type="entry name" value="SPOR-like_sf"/>
</dbReference>
<dbReference type="Pfam" id="PF14559">
    <property type="entry name" value="TPR_19"/>
    <property type="match status" value="1"/>
</dbReference>
<dbReference type="RefSeq" id="WP_136691998.1">
    <property type="nucleotide sequence ID" value="NZ_SSHH01000001.1"/>
</dbReference>
<keyword evidence="4" id="KW-1185">Reference proteome</keyword>
<dbReference type="Proteomes" id="UP000309389">
    <property type="component" value="Unassembled WGS sequence"/>
</dbReference>
<feature type="compositionally biased region" description="Basic and acidic residues" evidence="1">
    <location>
        <begin position="369"/>
        <end position="380"/>
    </location>
</feature>
<dbReference type="InterPro" id="IPR011990">
    <property type="entry name" value="TPR-like_helical_dom_sf"/>
</dbReference>
<dbReference type="Gene3D" id="1.25.40.10">
    <property type="entry name" value="Tetratricopeptide repeat domain"/>
    <property type="match status" value="1"/>
</dbReference>
<dbReference type="InterPro" id="IPR007730">
    <property type="entry name" value="SPOR-like_dom"/>
</dbReference>
<feature type="domain" description="SPOR" evidence="2">
    <location>
        <begin position="378"/>
        <end position="462"/>
    </location>
</feature>
<evidence type="ECO:0000313" key="4">
    <source>
        <dbReference type="Proteomes" id="UP000309389"/>
    </source>
</evidence>
<gene>
    <name evidence="3" type="ORF">E5222_01985</name>
</gene>
<feature type="region of interest" description="Disordered" evidence="1">
    <location>
        <begin position="342"/>
        <end position="380"/>
    </location>
</feature>
<sequence length="478" mass="50167">MDQVEHGFRMKGLAASTAMAAALLSGCASTGAPRADVSALEAEEAMAQGRHDRAVQHAEAAVAGDPRNASYRAMLGKSYLDAGRFASAETSFNDAMVLGDNSPRTALSLALSMTAQAKYGEAAALLNDWEGEIATADLGLALALAGQPERGIHLMSNAIRGGQNTVKMRQNLAYAYAVAGRWREARAMAAQDVPADQLSNRIAQWAELASPLAYEQRIAGLLGVPSGVQDRGQPMQLALANTPSIEQLASEASALAQADAPAADSQQLALSAERMSVPATGGELPAVGRPAAASTRYEAPAADRSGDFEQAFASNAQASDGTIRYVNDPLVQTVPARQAAASERRVSGQFATPASRTVARSTTQGAAERIGDPRPVRADTDEPHLVQLGSFSSEQGARRAWGIYVSRYPELADREMVITEAVVRGKRYFRVSAGGYDSAESRAMCARVDAANGDGCISWAASSPLPGAIDNGTRFARR</sequence>
<evidence type="ECO:0000256" key="1">
    <source>
        <dbReference type="SAM" id="MobiDB-lite"/>
    </source>
</evidence>
<name>A0A4T3F8B9_9SPHN</name>
<dbReference type="SUPFAM" id="SSF48452">
    <property type="entry name" value="TPR-like"/>
    <property type="match status" value="1"/>
</dbReference>
<comment type="caution">
    <text evidence="3">The sequence shown here is derived from an EMBL/GenBank/DDBJ whole genome shotgun (WGS) entry which is preliminary data.</text>
</comment>
<feature type="compositionally biased region" description="Polar residues" evidence="1">
    <location>
        <begin position="349"/>
        <end position="365"/>
    </location>
</feature>
<evidence type="ECO:0000259" key="2">
    <source>
        <dbReference type="PROSITE" id="PS51724"/>
    </source>
</evidence>
<evidence type="ECO:0000313" key="3">
    <source>
        <dbReference type="EMBL" id="TIX51260.1"/>
    </source>
</evidence>
<protein>
    <submittedName>
        <fullName evidence="3">SPOR domain-containing protein</fullName>
    </submittedName>
</protein>
<dbReference type="Gene3D" id="3.30.70.1070">
    <property type="entry name" value="Sporulation related repeat"/>
    <property type="match status" value="1"/>
</dbReference>
<dbReference type="PROSITE" id="PS51724">
    <property type="entry name" value="SPOR"/>
    <property type="match status" value="1"/>
</dbReference>
<reference evidence="3 4" key="1">
    <citation type="submission" date="2019-04" db="EMBL/GenBank/DDBJ databases">
        <title>Altererythrobacter aquimixticola sp. nov., isolated from sediment of junction between the ocean and a freshwater spring.</title>
        <authorList>
            <person name="Yoon J.-H."/>
        </authorList>
    </citation>
    <scope>NUCLEOTIDE SEQUENCE [LARGE SCALE GENOMIC DNA]</scope>
    <source>
        <strain evidence="3 4">SSKS-13</strain>
    </source>
</reference>
<dbReference type="GO" id="GO:0042834">
    <property type="term" value="F:peptidoglycan binding"/>
    <property type="evidence" value="ECO:0007669"/>
    <property type="project" value="InterPro"/>
</dbReference>
<dbReference type="OrthoDB" id="7388953at2"/>
<accession>A0A4T3F8B9</accession>
<organism evidence="3 4">
    <name type="scientific">Alteraurantiacibacter aquimixticola</name>
    <dbReference type="NCBI Taxonomy" id="2489173"/>
    <lineage>
        <taxon>Bacteria</taxon>
        <taxon>Pseudomonadati</taxon>
        <taxon>Pseudomonadota</taxon>
        <taxon>Alphaproteobacteria</taxon>
        <taxon>Sphingomonadales</taxon>
        <taxon>Erythrobacteraceae</taxon>
        <taxon>Alteraurantiacibacter</taxon>
    </lineage>
</organism>
<dbReference type="Pfam" id="PF05036">
    <property type="entry name" value="SPOR"/>
    <property type="match status" value="1"/>
</dbReference>
<dbReference type="SUPFAM" id="SSF110997">
    <property type="entry name" value="Sporulation related repeat"/>
    <property type="match status" value="1"/>
</dbReference>
<proteinExistence type="predicted"/>
<dbReference type="AlphaFoldDB" id="A0A4T3F8B9"/>
<dbReference type="EMBL" id="SSHH01000001">
    <property type="protein sequence ID" value="TIX51260.1"/>
    <property type="molecule type" value="Genomic_DNA"/>
</dbReference>